<reference evidence="2 3" key="1">
    <citation type="submission" date="2014-06" db="EMBL/GenBank/DDBJ databases">
        <authorList>
            <consortium name="DOE Joint Genome Institute"/>
            <person name="Kuo A."/>
            <person name="Kohler A."/>
            <person name="Nagy L.G."/>
            <person name="Floudas D."/>
            <person name="Copeland A."/>
            <person name="Barry K.W."/>
            <person name="Cichocki N."/>
            <person name="Veneault-Fourrey C."/>
            <person name="LaButti K."/>
            <person name="Lindquist E.A."/>
            <person name="Lipzen A."/>
            <person name="Lundell T."/>
            <person name="Morin E."/>
            <person name="Murat C."/>
            <person name="Sun H."/>
            <person name="Tunlid A."/>
            <person name="Henrissat B."/>
            <person name="Grigoriev I.V."/>
            <person name="Hibbett D.S."/>
            <person name="Martin F."/>
            <person name="Nordberg H.P."/>
            <person name="Cantor M.N."/>
            <person name="Hua S.X."/>
        </authorList>
    </citation>
    <scope>NUCLEOTIDE SEQUENCE [LARGE SCALE GENOMIC DNA]</scope>
    <source>
        <strain evidence="2 3">ATCC 200175</strain>
    </source>
</reference>
<feature type="compositionally biased region" description="Polar residues" evidence="1">
    <location>
        <begin position="1"/>
        <end position="20"/>
    </location>
</feature>
<evidence type="ECO:0000313" key="2">
    <source>
        <dbReference type="EMBL" id="KIJ07973.1"/>
    </source>
</evidence>
<evidence type="ECO:0000256" key="1">
    <source>
        <dbReference type="SAM" id="MobiDB-lite"/>
    </source>
</evidence>
<evidence type="ECO:0000313" key="3">
    <source>
        <dbReference type="Proteomes" id="UP000053647"/>
    </source>
</evidence>
<dbReference type="HOGENOM" id="CLU_1310476_0_0_1"/>
<dbReference type="OrthoDB" id="443318at2759"/>
<keyword evidence="3" id="KW-1185">Reference proteome</keyword>
<dbReference type="Proteomes" id="UP000053647">
    <property type="component" value="Unassembled WGS sequence"/>
</dbReference>
<feature type="region of interest" description="Disordered" evidence="1">
    <location>
        <begin position="1"/>
        <end position="27"/>
    </location>
</feature>
<protein>
    <submittedName>
        <fullName evidence="2">Uncharacterized protein</fullName>
    </submittedName>
</protein>
<name>A0A0C9TA42_PAXIN</name>
<organism evidence="2 3">
    <name type="scientific">Paxillus involutus ATCC 200175</name>
    <dbReference type="NCBI Taxonomy" id="664439"/>
    <lineage>
        <taxon>Eukaryota</taxon>
        <taxon>Fungi</taxon>
        <taxon>Dikarya</taxon>
        <taxon>Basidiomycota</taxon>
        <taxon>Agaricomycotina</taxon>
        <taxon>Agaricomycetes</taxon>
        <taxon>Agaricomycetidae</taxon>
        <taxon>Boletales</taxon>
        <taxon>Paxilineae</taxon>
        <taxon>Paxillaceae</taxon>
        <taxon>Paxillus</taxon>
    </lineage>
</organism>
<proteinExistence type="predicted"/>
<dbReference type="AlphaFoldDB" id="A0A0C9TA42"/>
<sequence length="210" mass="23498">MFRKISPTSLPRHTTSSSSAKVEKPTSAARLAPRLSLLLHLDAQRRSDHCRKVASRLLEPVIQGEIISFIRQTFLKHLDKEAARCNYTDYISTYMTYPSKGLLPFPRGSVDITYGCEVWGDIVSTALLVDPAFNMYRIKGTYPILWDVLVPQTPSLKNSHPSTSTGIFFPLILRHLLPSLRRLGDGGNLGGQIPQPLPRCHFFASEDSGY</sequence>
<accession>A0A0C9TA42</accession>
<dbReference type="EMBL" id="KN819734">
    <property type="protein sequence ID" value="KIJ07973.1"/>
    <property type="molecule type" value="Genomic_DNA"/>
</dbReference>
<reference evidence="3" key="2">
    <citation type="submission" date="2015-01" db="EMBL/GenBank/DDBJ databases">
        <title>Evolutionary Origins and Diversification of the Mycorrhizal Mutualists.</title>
        <authorList>
            <consortium name="DOE Joint Genome Institute"/>
            <consortium name="Mycorrhizal Genomics Consortium"/>
            <person name="Kohler A."/>
            <person name="Kuo A."/>
            <person name="Nagy L.G."/>
            <person name="Floudas D."/>
            <person name="Copeland A."/>
            <person name="Barry K.W."/>
            <person name="Cichocki N."/>
            <person name="Veneault-Fourrey C."/>
            <person name="LaButti K."/>
            <person name="Lindquist E.A."/>
            <person name="Lipzen A."/>
            <person name="Lundell T."/>
            <person name="Morin E."/>
            <person name="Murat C."/>
            <person name="Riley R."/>
            <person name="Ohm R."/>
            <person name="Sun H."/>
            <person name="Tunlid A."/>
            <person name="Henrissat B."/>
            <person name="Grigoriev I.V."/>
            <person name="Hibbett D.S."/>
            <person name="Martin F."/>
        </authorList>
    </citation>
    <scope>NUCLEOTIDE SEQUENCE [LARGE SCALE GENOMIC DNA]</scope>
    <source>
        <strain evidence="3">ATCC 200175</strain>
    </source>
</reference>
<gene>
    <name evidence="2" type="ORF">PAXINDRAFT_18864</name>
</gene>